<sequence length="662" mass="70862">MEILLRAGSFGDGGDGSGRIGPWSGGGAVGGGIGDDDPVPYRGRGRRVGGGIGDAIAPSSSSPGGDGRDIRITESSAHEILLSLSRSFEASNNNDDVGGATRLSAGGTTNATRDRTSVVVARPRSPDDPPRIQHWHRLRSSGDAFEPSPVRPSHSPPPADEISEGGSANNNNIALSSSFALFNQSIFPAGANENVGGEGEDERRRGAAAAGGGSSRGEAAARPPPAAVIVGTDDGRAAENGIAHADRGAGRDLLVDAAKQRGGGGGRARPPRKVDRVGLFGVLERHSALFERFSFLFPGAKAILENGAAFGPTREWPGRNDREIALRRVNAALCAFGGEAIPSGRRDEMPPDSKRLRRMQNYREAMAERFYEDESRLSWEIEEDPPIELSDSDEGVEDEDEDEGESVGSNDHESKIALSLQRSIGVMVYPAVNAFIATEPGIITPALSEMNNSVDLNNPPESYPAKTQDEMISGTPEEFPPMVSPDFVRQGTHASLRSPFLMDGKTPQRSVNYAGGAWISKLQSPRKVTPGKNPESQSTDLLFVDAQELQPEQFRAVSQRKHTLCDARYLYPALPLPYGQRKRISNAMFAMSKSVPGLTDECAAVLGEARQKDAWDFAVAQLMTQVVVVSHCPVEDTRLDGLSKYLLTLGWVSVNFVDAMFH</sequence>
<feature type="compositionally biased region" description="Gly residues" evidence="1">
    <location>
        <begin position="10"/>
        <end position="33"/>
    </location>
</feature>
<evidence type="ECO:0000313" key="3">
    <source>
        <dbReference type="Proteomes" id="UP001530315"/>
    </source>
</evidence>
<accession>A0ABD3MHP7</accession>
<feature type="region of interest" description="Disordered" evidence="1">
    <location>
        <begin position="90"/>
        <end position="170"/>
    </location>
</feature>
<name>A0ABD3MHP7_9STRA</name>
<feature type="region of interest" description="Disordered" evidence="1">
    <location>
        <begin position="381"/>
        <end position="413"/>
    </location>
</feature>
<protein>
    <submittedName>
        <fullName evidence="2">Uncharacterized protein</fullName>
    </submittedName>
</protein>
<feature type="region of interest" description="Disordered" evidence="1">
    <location>
        <begin position="7"/>
        <end position="70"/>
    </location>
</feature>
<feature type="region of interest" description="Disordered" evidence="1">
    <location>
        <begin position="192"/>
        <end position="225"/>
    </location>
</feature>
<keyword evidence="3" id="KW-1185">Reference proteome</keyword>
<evidence type="ECO:0000256" key="1">
    <source>
        <dbReference type="SAM" id="MobiDB-lite"/>
    </source>
</evidence>
<evidence type="ECO:0000313" key="2">
    <source>
        <dbReference type="EMBL" id="KAL3763615.1"/>
    </source>
</evidence>
<dbReference type="EMBL" id="JALLAZ020001797">
    <property type="protein sequence ID" value="KAL3763615.1"/>
    <property type="molecule type" value="Genomic_DNA"/>
</dbReference>
<proteinExistence type="predicted"/>
<gene>
    <name evidence="2" type="ORF">ACHAW5_003913</name>
</gene>
<dbReference type="Proteomes" id="UP001530315">
    <property type="component" value="Unassembled WGS sequence"/>
</dbReference>
<feature type="compositionally biased region" description="Low complexity" evidence="1">
    <location>
        <begin position="54"/>
        <end position="63"/>
    </location>
</feature>
<feature type="compositionally biased region" description="Acidic residues" evidence="1">
    <location>
        <begin position="381"/>
        <end position="405"/>
    </location>
</feature>
<comment type="caution">
    <text evidence="2">The sequence shown here is derived from an EMBL/GenBank/DDBJ whole genome shotgun (WGS) entry which is preliminary data.</text>
</comment>
<organism evidence="2 3">
    <name type="scientific">Stephanodiscus triporus</name>
    <dbReference type="NCBI Taxonomy" id="2934178"/>
    <lineage>
        <taxon>Eukaryota</taxon>
        <taxon>Sar</taxon>
        <taxon>Stramenopiles</taxon>
        <taxon>Ochrophyta</taxon>
        <taxon>Bacillariophyta</taxon>
        <taxon>Coscinodiscophyceae</taxon>
        <taxon>Thalassiosirophycidae</taxon>
        <taxon>Stephanodiscales</taxon>
        <taxon>Stephanodiscaceae</taxon>
        <taxon>Stephanodiscus</taxon>
    </lineage>
</organism>
<dbReference type="AlphaFoldDB" id="A0ABD3MHP7"/>
<reference evidence="2 3" key="1">
    <citation type="submission" date="2024-10" db="EMBL/GenBank/DDBJ databases">
        <title>Updated reference genomes for cyclostephanoid diatoms.</title>
        <authorList>
            <person name="Roberts W.R."/>
            <person name="Alverson A.J."/>
        </authorList>
    </citation>
    <scope>NUCLEOTIDE SEQUENCE [LARGE SCALE GENOMIC DNA]</scope>
    <source>
        <strain evidence="2 3">AJA276-08</strain>
    </source>
</reference>